<feature type="compositionally biased region" description="Basic residues" evidence="1">
    <location>
        <begin position="216"/>
        <end position="232"/>
    </location>
</feature>
<organism evidence="2 3">
    <name type="scientific">Steinernema glaseri</name>
    <dbReference type="NCBI Taxonomy" id="37863"/>
    <lineage>
        <taxon>Eukaryota</taxon>
        <taxon>Metazoa</taxon>
        <taxon>Ecdysozoa</taxon>
        <taxon>Nematoda</taxon>
        <taxon>Chromadorea</taxon>
        <taxon>Rhabditida</taxon>
        <taxon>Tylenchina</taxon>
        <taxon>Panagrolaimomorpha</taxon>
        <taxon>Strongyloidoidea</taxon>
        <taxon>Steinernematidae</taxon>
        <taxon>Steinernema</taxon>
    </lineage>
</organism>
<protein>
    <submittedName>
        <fullName evidence="3">Uncharacterized protein</fullName>
    </submittedName>
</protein>
<reference evidence="3" key="1">
    <citation type="submission" date="2016-11" db="UniProtKB">
        <authorList>
            <consortium name="WormBaseParasite"/>
        </authorList>
    </citation>
    <scope>IDENTIFICATION</scope>
</reference>
<feature type="compositionally biased region" description="Basic residues" evidence="1">
    <location>
        <begin position="159"/>
        <end position="174"/>
    </location>
</feature>
<keyword evidence="2" id="KW-1185">Reference proteome</keyword>
<evidence type="ECO:0000313" key="3">
    <source>
        <dbReference type="WBParaSite" id="L893_g9654.t1"/>
    </source>
</evidence>
<evidence type="ECO:0000256" key="1">
    <source>
        <dbReference type="SAM" id="MobiDB-lite"/>
    </source>
</evidence>
<dbReference type="AlphaFoldDB" id="A0A1I8AVM7"/>
<dbReference type="WBParaSite" id="L893_g9654.t1">
    <property type="protein sequence ID" value="L893_g9654.t1"/>
    <property type="gene ID" value="L893_g9654"/>
</dbReference>
<proteinExistence type="predicted"/>
<sequence>MGNSTIEQIFTEPRTSRGVGTKRLSPVFQISYDRLVVAPSSCPQRGRPEFSALLFTPEVANEDDSCEEYSNRDEGSVSRILRWSALSRLVEKELSKRGSLEMAAICSVDHSSMEVKEKKKVIDRYASKTTGAGAGLGIPVIPVPLDSREDAYVPPPRPSRPRRSRRPLRSRVTKPRYNIKEDPAVRMGRSKIAKETRMRAKKSSSEESSEQIPLRGRAKAGPKSGAPRKKRGSSAESDYDPKKDRAAAKRKTVKKKS</sequence>
<feature type="compositionally biased region" description="Basic residues" evidence="1">
    <location>
        <begin position="248"/>
        <end position="257"/>
    </location>
</feature>
<dbReference type="Proteomes" id="UP000095287">
    <property type="component" value="Unplaced"/>
</dbReference>
<feature type="region of interest" description="Disordered" evidence="1">
    <location>
        <begin position="136"/>
        <end position="257"/>
    </location>
</feature>
<accession>A0A1I8AVM7</accession>
<evidence type="ECO:0000313" key="2">
    <source>
        <dbReference type="Proteomes" id="UP000095287"/>
    </source>
</evidence>
<name>A0A1I8AVM7_9BILA</name>